<dbReference type="PROSITE" id="PS51804">
    <property type="entry name" value="ZF_C2HC_LYAR"/>
    <property type="match status" value="2"/>
</dbReference>
<reference evidence="10 11" key="1">
    <citation type="submission" date="2021-02" db="EMBL/GenBank/DDBJ databases">
        <title>Variation within the Batrachochytrium salamandrivorans European outbreak.</title>
        <authorList>
            <person name="Kelly M."/>
            <person name="Pasmans F."/>
            <person name="Shea T.P."/>
            <person name="Munoz J.F."/>
            <person name="Carranza S."/>
            <person name="Cuomo C.A."/>
            <person name="Martel A."/>
        </authorList>
    </citation>
    <scope>NUCLEOTIDE SEQUENCE [LARGE SCALE GENOMIC DNA]</scope>
    <source>
        <strain evidence="10 11">AMFP18/2</strain>
    </source>
</reference>
<dbReference type="PANTHER" id="PTHR13100:SF10">
    <property type="entry name" value="CELL GROWTH-REGULATING NUCLEOLAR PROTEIN"/>
    <property type="match status" value="1"/>
</dbReference>
<feature type="compositionally biased region" description="Basic residues" evidence="8">
    <location>
        <begin position="124"/>
        <end position="135"/>
    </location>
</feature>
<proteinExistence type="predicted"/>
<name>A0ABQ8F769_9FUNG</name>
<keyword evidence="4 7" id="KW-0863">Zinc-finger</keyword>
<keyword evidence="2" id="KW-0479">Metal-binding</keyword>
<evidence type="ECO:0000256" key="1">
    <source>
        <dbReference type="ARBA" id="ARBA00004123"/>
    </source>
</evidence>
<dbReference type="Proteomes" id="UP001648503">
    <property type="component" value="Unassembled WGS sequence"/>
</dbReference>
<dbReference type="SUPFAM" id="SSF57667">
    <property type="entry name" value="beta-beta-alpha zinc fingers"/>
    <property type="match status" value="2"/>
</dbReference>
<keyword evidence="11" id="KW-1185">Reference proteome</keyword>
<evidence type="ECO:0000256" key="5">
    <source>
        <dbReference type="ARBA" id="ARBA00022833"/>
    </source>
</evidence>
<evidence type="ECO:0000256" key="7">
    <source>
        <dbReference type="PROSITE-ProRule" id="PRU01145"/>
    </source>
</evidence>
<dbReference type="InterPro" id="IPR014898">
    <property type="entry name" value="Znf_C2H2_LYAR"/>
</dbReference>
<dbReference type="EMBL" id="JAFCIX010000356">
    <property type="protein sequence ID" value="KAH6593408.1"/>
    <property type="molecule type" value="Genomic_DNA"/>
</dbReference>
<sequence>MVSFSCEVCQETIKKPKLEQHYYRCPNAYYSCVDCSITFQGTEYRSHISCISEAEKYQKSVYKPPKGKNAKLQNGASKEILPNMVKPATSESLISQIKKTEVVESMPASDDTLSLEESTDQKKQSKKDKKDKKRKIESDSEVCPLKQVKTTPTSLTSTPSEPKEGNDMISDEIIKSALHSVLKKKSAYSLSKLREKIIKKLQKDENIKLDNVSKIQSRLDDLLTITLKDGTMIASI</sequence>
<evidence type="ECO:0000256" key="2">
    <source>
        <dbReference type="ARBA" id="ARBA00022723"/>
    </source>
</evidence>
<evidence type="ECO:0000256" key="8">
    <source>
        <dbReference type="SAM" id="MobiDB-lite"/>
    </source>
</evidence>
<dbReference type="Pfam" id="PF08790">
    <property type="entry name" value="zf-LYAR"/>
    <property type="match status" value="1"/>
</dbReference>
<dbReference type="Gene3D" id="3.30.1490.490">
    <property type="match status" value="1"/>
</dbReference>
<evidence type="ECO:0000313" key="11">
    <source>
        <dbReference type="Proteomes" id="UP001648503"/>
    </source>
</evidence>
<dbReference type="InterPro" id="IPR039999">
    <property type="entry name" value="LYAR"/>
</dbReference>
<accession>A0ABQ8F769</accession>
<keyword evidence="6" id="KW-0539">Nucleus</keyword>
<dbReference type="InterPro" id="IPR036236">
    <property type="entry name" value="Znf_C2H2_sf"/>
</dbReference>
<comment type="caution">
    <text evidence="10">The sequence shown here is derived from an EMBL/GenBank/DDBJ whole genome shotgun (WGS) entry which is preliminary data.</text>
</comment>
<evidence type="ECO:0000256" key="3">
    <source>
        <dbReference type="ARBA" id="ARBA00022737"/>
    </source>
</evidence>
<organism evidence="10 11">
    <name type="scientific">Batrachochytrium salamandrivorans</name>
    <dbReference type="NCBI Taxonomy" id="1357716"/>
    <lineage>
        <taxon>Eukaryota</taxon>
        <taxon>Fungi</taxon>
        <taxon>Fungi incertae sedis</taxon>
        <taxon>Chytridiomycota</taxon>
        <taxon>Chytridiomycota incertae sedis</taxon>
        <taxon>Chytridiomycetes</taxon>
        <taxon>Rhizophydiales</taxon>
        <taxon>Rhizophydiales incertae sedis</taxon>
        <taxon>Batrachochytrium</taxon>
    </lineage>
</organism>
<evidence type="ECO:0000313" key="10">
    <source>
        <dbReference type="EMBL" id="KAH6593408.1"/>
    </source>
</evidence>
<gene>
    <name evidence="10" type="ORF">BASA50_007359</name>
</gene>
<protein>
    <recommendedName>
        <fullName evidence="9">Zinc finger C2H2 LYAR-type domain-containing protein</fullName>
    </recommendedName>
</protein>
<comment type="subcellular location">
    <subcellularLocation>
        <location evidence="1">Nucleus</location>
    </subcellularLocation>
</comment>
<keyword evidence="5" id="KW-0862">Zinc</keyword>
<keyword evidence="3" id="KW-0677">Repeat</keyword>
<feature type="domain" description="Zinc finger C2H2 LYAR-type" evidence="9">
    <location>
        <begin position="30"/>
        <end position="57"/>
    </location>
</feature>
<evidence type="ECO:0000256" key="4">
    <source>
        <dbReference type="ARBA" id="ARBA00022771"/>
    </source>
</evidence>
<feature type="region of interest" description="Disordered" evidence="8">
    <location>
        <begin position="105"/>
        <end position="167"/>
    </location>
</feature>
<feature type="compositionally biased region" description="Low complexity" evidence="8">
    <location>
        <begin position="150"/>
        <end position="160"/>
    </location>
</feature>
<evidence type="ECO:0000259" key="9">
    <source>
        <dbReference type="Pfam" id="PF08790"/>
    </source>
</evidence>
<evidence type="ECO:0000256" key="6">
    <source>
        <dbReference type="ARBA" id="ARBA00023242"/>
    </source>
</evidence>
<dbReference type="PANTHER" id="PTHR13100">
    <property type="entry name" value="CELL GROWTH-REGULATING NUCLEOLAR PROTEIN LYAR"/>
    <property type="match status" value="1"/>
</dbReference>